<evidence type="ECO:0000313" key="10">
    <source>
        <dbReference type="EMBL" id="RAO03782.1"/>
    </source>
</evidence>
<gene>
    <name evidence="10" type="ORF">GAR05_00763</name>
</gene>
<dbReference type="InterPro" id="IPR036259">
    <property type="entry name" value="MFS_trans_sf"/>
</dbReference>
<dbReference type="InterPro" id="IPR011701">
    <property type="entry name" value="MFS"/>
</dbReference>
<keyword evidence="2" id="KW-0813">Transport</keyword>
<evidence type="ECO:0000256" key="6">
    <source>
        <dbReference type="ARBA" id="ARBA00023136"/>
    </source>
</evidence>
<evidence type="ECO:0000259" key="9">
    <source>
        <dbReference type="PROSITE" id="PS50850"/>
    </source>
</evidence>
<reference evidence="10 11" key="1">
    <citation type="submission" date="2018-03" db="EMBL/GenBank/DDBJ databases">
        <title>Genomic framework for the identification of Micromonospora saelicesensis and Micromonospora noduli.</title>
        <authorList>
            <person name="Riesco R."/>
            <person name="Trujillo M.E."/>
        </authorList>
    </citation>
    <scope>NUCLEOTIDE SEQUENCE [LARGE SCALE GENOMIC DNA]</scope>
    <source>
        <strain evidence="10 11">GAR05</strain>
    </source>
</reference>
<feature type="transmembrane region" description="Helical" evidence="8">
    <location>
        <begin position="102"/>
        <end position="126"/>
    </location>
</feature>
<evidence type="ECO:0000256" key="8">
    <source>
        <dbReference type="SAM" id="Phobius"/>
    </source>
</evidence>
<keyword evidence="6 8" id="KW-0472">Membrane</keyword>
<feature type="transmembrane region" description="Helical" evidence="8">
    <location>
        <begin position="366"/>
        <end position="390"/>
    </location>
</feature>
<evidence type="ECO:0000256" key="1">
    <source>
        <dbReference type="ARBA" id="ARBA00004651"/>
    </source>
</evidence>
<feature type="transmembrane region" description="Helical" evidence="8">
    <location>
        <begin position="138"/>
        <end position="160"/>
    </location>
</feature>
<dbReference type="PANTHER" id="PTHR43266">
    <property type="entry name" value="MACROLIDE-EFFLUX PROTEIN"/>
    <property type="match status" value="1"/>
</dbReference>
<dbReference type="InterPro" id="IPR020846">
    <property type="entry name" value="MFS_dom"/>
</dbReference>
<evidence type="ECO:0000313" key="11">
    <source>
        <dbReference type="Proteomes" id="UP000249334"/>
    </source>
</evidence>
<keyword evidence="4 8" id="KW-0812">Transmembrane</keyword>
<feature type="region of interest" description="Disordered" evidence="7">
    <location>
        <begin position="485"/>
        <end position="523"/>
    </location>
</feature>
<feature type="transmembrane region" description="Helical" evidence="8">
    <location>
        <begin position="428"/>
        <end position="452"/>
    </location>
</feature>
<organism evidence="10 11">
    <name type="scientific">Micromonospora saelicesensis</name>
    <dbReference type="NCBI Taxonomy" id="285676"/>
    <lineage>
        <taxon>Bacteria</taxon>
        <taxon>Bacillati</taxon>
        <taxon>Actinomycetota</taxon>
        <taxon>Actinomycetes</taxon>
        <taxon>Micromonosporales</taxon>
        <taxon>Micromonosporaceae</taxon>
        <taxon>Micromonospora</taxon>
    </lineage>
</organism>
<feature type="transmembrane region" description="Helical" evidence="8">
    <location>
        <begin position="335"/>
        <end position="354"/>
    </location>
</feature>
<feature type="transmembrane region" description="Helical" evidence="8">
    <location>
        <begin position="44"/>
        <end position="66"/>
    </location>
</feature>
<evidence type="ECO:0000256" key="5">
    <source>
        <dbReference type="ARBA" id="ARBA00022989"/>
    </source>
</evidence>
<dbReference type="PROSITE" id="PS50850">
    <property type="entry name" value="MFS"/>
    <property type="match status" value="2"/>
</dbReference>
<evidence type="ECO:0000256" key="2">
    <source>
        <dbReference type="ARBA" id="ARBA00022448"/>
    </source>
</evidence>
<feature type="transmembrane region" description="Helical" evidence="8">
    <location>
        <begin position="396"/>
        <end position="416"/>
    </location>
</feature>
<feature type="domain" description="Major facilitator superfamily (MFS) profile" evidence="9">
    <location>
        <begin position="1"/>
        <end position="189"/>
    </location>
</feature>
<keyword evidence="5 8" id="KW-1133">Transmembrane helix</keyword>
<dbReference type="PANTHER" id="PTHR43266:SF7">
    <property type="entry name" value="TRANSPORTER, PUTATIVE-RELATED"/>
    <property type="match status" value="1"/>
</dbReference>
<evidence type="ECO:0000256" key="7">
    <source>
        <dbReference type="SAM" id="MobiDB-lite"/>
    </source>
</evidence>
<keyword evidence="11" id="KW-1185">Reference proteome</keyword>
<comment type="caution">
    <text evidence="10">The sequence shown here is derived from an EMBL/GenBank/DDBJ whole genome shotgun (WGS) entry which is preliminary data.</text>
</comment>
<dbReference type="Proteomes" id="UP000249334">
    <property type="component" value="Unassembled WGS sequence"/>
</dbReference>
<feature type="transmembrane region" description="Helical" evidence="8">
    <location>
        <begin position="166"/>
        <end position="185"/>
    </location>
</feature>
<dbReference type="SUPFAM" id="SSF103473">
    <property type="entry name" value="MFS general substrate transporter"/>
    <property type="match status" value="1"/>
</dbReference>
<feature type="transmembrane region" description="Helical" evidence="8">
    <location>
        <begin position="298"/>
        <end position="323"/>
    </location>
</feature>
<comment type="subcellular location">
    <subcellularLocation>
        <location evidence="1">Cell membrane</location>
        <topology evidence="1">Multi-pass membrane protein</topology>
    </subcellularLocation>
</comment>
<keyword evidence="3" id="KW-1003">Cell membrane</keyword>
<sequence length="523" mass="51642">MSFTTDESRWSDVWIAAAARGTTICGDFLAATALALALQGAGAGGLAVSGLLLAATLPLVVLAPLAGRLADRTDSRTLLVTIGFGQAAICALLAVVEQPVLVVGLVALLACGLAVTQPCLAALLPAMVRPADLPRASAISQTAVSLGALGGPVLAGLLVGQFGTRVPLLLDAVTYLALVVAGLLLRTRRGGRRPATASKATASKATASKATASGTTVSQVAVSSEATASKATASSKAAVSSEAIASKAAASSKATVSSEATASPAAASSEAAAGRAVSGGVATPGGTEIGWRLRRDPLMLVMVVSTAVVIAAIGGINVIEVFFIRETLEGSATTYGLVSAAWMAGMLPGTWLAVRLARRLDDDAGLVRGVLATLAVCSLMVLLAATVPAAGVLVPLWLVGGAANGGENVFANLLTARRVPEAVRARAYASYGAAVQGGSMAGFLIGGALLAVVPPRPLIAGAGVVGLLVVLVFVPFVAGAARRSSSAGLTTPGRPAEPEPAAGDTVGPWLSASHARGSGTSSS</sequence>
<accession>A0ABX9CPB6</accession>
<proteinExistence type="predicted"/>
<dbReference type="RefSeq" id="WP_112668764.1">
    <property type="nucleotide sequence ID" value="NZ_PXXW01000008.1"/>
</dbReference>
<dbReference type="Pfam" id="PF07690">
    <property type="entry name" value="MFS_1"/>
    <property type="match status" value="2"/>
</dbReference>
<evidence type="ECO:0000256" key="4">
    <source>
        <dbReference type="ARBA" id="ARBA00022692"/>
    </source>
</evidence>
<evidence type="ECO:0000256" key="3">
    <source>
        <dbReference type="ARBA" id="ARBA00022475"/>
    </source>
</evidence>
<dbReference type="Gene3D" id="1.20.1250.20">
    <property type="entry name" value="MFS general substrate transporter like domains"/>
    <property type="match status" value="2"/>
</dbReference>
<feature type="domain" description="Major facilitator superfamily (MFS) profile" evidence="9">
    <location>
        <begin position="298"/>
        <end position="523"/>
    </location>
</feature>
<feature type="transmembrane region" description="Helical" evidence="8">
    <location>
        <begin position="12"/>
        <end position="38"/>
    </location>
</feature>
<feature type="transmembrane region" description="Helical" evidence="8">
    <location>
        <begin position="458"/>
        <end position="478"/>
    </location>
</feature>
<dbReference type="EMBL" id="PXXW01000008">
    <property type="protein sequence ID" value="RAO03782.1"/>
    <property type="molecule type" value="Genomic_DNA"/>
</dbReference>
<feature type="transmembrane region" description="Helical" evidence="8">
    <location>
        <begin position="78"/>
        <end position="96"/>
    </location>
</feature>
<name>A0ABX9CPB6_9ACTN</name>
<protein>
    <submittedName>
        <fullName evidence="10">MFS-type transporter YfiS</fullName>
    </submittedName>
</protein>